<dbReference type="Gene3D" id="2.130.10.10">
    <property type="entry name" value="YVTN repeat-like/Quinoprotein amine dehydrogenase"/>
    <property type="match status" value="2"/>
</dbReference>
<proteinExistence type="predicted"/>
<dbReference type="AlphaFoldDB" id="A0A6A2Z2F3"/>
<dbReference type="PANTHER" id="PTHR19865:SF0">
    <property type="entry name" value="U3 SMALL NUCLEOLAR RNA-INTERACTING PROTEIN 2"/>
    <property type="match status" value="1"/>
</dbReference>
<feature type="compositionally biased region" description="Basic and acidic residues" evidence="6">
    <location>
        <begin position="34"/>
        <end position="45"/>
    </location>
</feature>
<evidence type="ECO:0000256" key="5">
    <source>
        <dbReference type="PROSITE-ProRule" id="PRU00221"/>
    </source>
</evidence>
<evidence type="ECO:0000256" key="3">
    <source>
        <dbReference type="ARBA" id="ARBA00022737"/>
    </source>
</evidence>
<dbReference type="PROSITE" id="PS50082">
    <property type="entry name" value="WD_REPEATS_2"/>
    <property type="match status" value="1"/>
</dbReference>
<name>A0A6A2Z2F3_HIBSY</name>
<protein>
    <submittedName>
        <fullName evidence="7">SIT4 phosphatase-associated family protein isoform 1</fullName>
    </submittedName>
</protein>
<accession>A0A6A2Z2F3</accession>
<feature type="region of interest" description="Disordered" evidence="6">
    <location>
        <begin position="1"/>
        <end position="49"/>
    </location>
</feature>
<dbReference type="InterPro" id="IPR019775">
    <property type="entry name" value="WD40_repeat_CS"/>
</dbReference>
<dbReference type="Proteomes" id="UP000436088">
    <property type="component" value="Unassembled WGS sequence"/>
</dbReference>
<dbReference type="InterPro" id="IPR036322">
    <property type="entry name" value="WD40_repeat_dom_sf"/>
</dbReference>
<dbReference type="InterPro" id="IPR039241">
    <property type="entry name" value="Rrp9-like"/>
</dbReference>
<keyword evidence="3" id="KW-0677">Repeat</keyword>
<reference evidence="7" key="1">
    <citation type="submission" date="2019-09" db="EMBL/GenBank/DDBJ databases">
        <title>Draft genome information of white flower Hibiscus syriacus.</title>
        <authorList>
            <person name="Kim Y.-M."/>
        </authorList>
    </citation>
    <scope>NUCLEOTIDE SEQUENCE [LARGE SCALE GENOMIC DNA]</scope>
    <source>
        <strain evidence="7">YM2019G1</strain>
    </source>
</reference>
<keyword evidence="8" id="KW-1185">Reference proteome</keyword>
<comment type="subcellular location">
    <subcellularLocation>
        <location evidence="1">Nucleus</location>
    </subcellularLocation>
</comment>
<evidence type="ECO:0000256" key="6">
    <source>
        <dbReference type="SAM" id="MobiDB-lite"/>
    </source>
</evidence>
<dbReference type="GO" id="GO:0032040">
    <property type="term" value="C:small-subunit processome"/>
    <property type="evidence" value="ECO:0007669"/>
    <property type="project" value="TreeGrafter"/>
</dbReference>
<dbReference type="SMART" id="SM00320">
    <property type="entry name" value="WD40"/>
    <property type="match status" value="2"/>
</dbReference>
<dbReference type="Pfam" id="PF00400">
    <property type="entry name" value="WD40"/>
    <property type="match status" value="2"/>
</dbReference>
<dbReference type="PANTHER" id="PTHR19865">
    <property type="entry name" value="U3 SMALL NUCLEOLAR RNA INTERACTING PROTEIN 2"/>
    <property type="match status" value="1"/>
</dbReference>
<dbReference type="GO" id="GO:0034511">
    <property type="term" value="F:U3 snoRNA binding"/>
    <property type="evidence" value="ECO:0007669"/>
    <property type="project" value="InterPro"/>
</dbReference>
<evidence type="ECO:0000313" key="7">
    <source>
        <dbReference type="EMBL" id="KAE8685630.1"/>
    </source>
</evidence>
<dbReference type="SUPFAM" id="SSF50978">
    <property type="entry name" value="WD40 repeat-like"/>
    <property type="match status" value="1"/>
</dbReference>
<keyword evidence="2 5" id="KW-0853">WD repeat</keyword>
<feature type="compositionally biased region" description="Basic and acidic residues" evidence="6">
    <location>
        <begin position="1"/>
        <end position="10"/>
    </location>
</feature>
<feature type="repeat" description="WD" evidence="5">
    <location>
        <begin position="66"/>
        <end position="107"/>
    </location>
</feature>
<dbReference type="PROSITE" id="PS50294">
    <property type="entry name" value="WD_REPEATS_REGION"/>
    <property type="match status" value="1"/>
</dbReference>
<dbReference type="InterPro" id="IPR015943">
    <property type="entry name" value="WD40/YVTN_repeat-like_dom_sf"/>
</dbReference>
<comment type="caution">
    <text evidence="7">The sequence shown here is derived from an EMBL/GenBank/DDBJ whole genome shotgun (WGS) entry which is preliminary data.</text>
</comment>
<evidence type="ECO:0000313" key="8">
    <source>
        <dbReference type="Proteomes" id="UP000436088"/>
    </source>
</evidence>
<dbReference type="EMBL" id="VEPZ02001229">
    <property type="protein sequence ID" value="KAE8685630.1"/>
    <property type="molecule type" value="Genomic_DNA"/>
</dbReference>
<dbReference type="InterPro" id="IPR001680">
    <property type="entry name" value="WD40_rpt"/>
</dbReference>
<dbReference type="PROSITE" id="PS00678">
    <property type="entry name" value="WD_REPEATS_1"/>
    <property type="match status" value="1"/>
</dbReference>
<sequence>MKSNNEKERGSSAPKGGPPMQAAESGMRTRLRRPVWDVESGKTERYQWPSEDILKSHGAKDPQGQFKKNSKSVLALAVSSDGRYLASGGLDRHVHLWDTRTRQHLQAFSGHQKPVLFKFSARTSIDCGRDRCMMLFKVLDQSRLVFRPPPTSLECCFFINNDEFLSGSDGGSIQLWNVLRKKPVYVVKNAHALLLAGQNVEQNGSEKIPANGLVPRCLSWAGTPTRKMGTTSGCLGRSCNSAVGGVVRQDKPVQF</sequence>
<evidence type="ECO:0000256" key="2">
    <source>
        <dbReference type="ARBA" id="ARBA00022574"/>
    </source>
</evidence>
<keyword evidence="4" id="KW-0539">Nucleus</keyword>
<evidence type="ECO:0000256" key="4">
    <source>
        <dbReference type="ARBA" id="ARBA00023242"/>
    </source>
</evidence>
<gene>
    <name evidence="7" type="ORF">F3Y22_tig00111095pilonHSYRG00343</name>
</gene>
<evidence type="ECO:0000256" key="1">
    <source>
        <dbReference type="ARBA" id="ARBA00004123"/>
    </source>
</evidence>
<organism evidence="7 8">
    <name type="scientific">Hibiscus syriacus</name>
    <name type="common">Rose of Sharon</name>
    <dbReference type="NCBI Taxonomy" id="106335"/>
    <lineage>
        <taxon>Eukaryota</taxon>
        <taxon>Viridiplantae</taxon>
        <taxon>Streptophyta</taxon>
        <taxon>Embryophyta</taxon>
        <taxon>Tracheophyta</taxon>
        <taxon>Spermatophyta</taxon>
        <taxon>Magnoliopsida</taxon>
        <taxon>eudicotyledons</taxon>
        <taxon>Gunneridae</taxon>
        <taxon>Pentapetalae</taxon>
        <taxon>rosids</taxon>
        <taxon>malvids</taxon>
        <taxon>Malvales</taxon>
        <taxon>Malvaceae</taxon>
        <taxon>Malvoideae</taxon>
        <taxon>Hibiscus</taxon>
    </lineage>
</organism>